<proteinExistence type="predicted"/>
<comment type="caution">
    <text evidence="2">The sequence shown here is derived from an EMBL/GenBank/DDBJ whole genome shotgun (WGS) entry which is preliminary data.</text>
</comment>
<name>A0A1B8YJ50_9GAMM</name>
<accession>A0A1B8YJ50</accession>
<sequence precursor="true">MMKKIKYFTIPLSMLLTACSTTQLYEEFPATNGTMSQAYCTHNLWTDHALKYGKTASNIIIHENRSGYGSFYVFEEKGDEIVQINGTYGIFGKHEGDIDVRFYIPKDKPITPLSLVRLKLTKICASLPSATREEVYLPNTICTDLSGCKFRNK</sequence>
<feature type="signal peptide" evidence="1">
    <location>
        <begin position="1"/>
        <end position="24"/>
    </location>
</feature>
<keyword evidence="1" id="KW-0732">Signal</keyword>
<evidence type="ECO:0008006" key="4">
    <source>
        <dbReference type="Google" id="ProtNLM"/>
    </source>
</evidence>
<keyword evidence="3" id="KW-1185">Reference proteome</keyword>
<protein>
    <recommendedName>
        <fullName evidence="4">Lipoprotein</fullName>
    </recommendedName>
</protein>
<dbReference type="Proteomes" id="UP000092665">
    <property type="component" value="Unassembled WGS sequence"/>
</dbReference>
<feature type="chain" id="PRO_5008619822" description="Lipoprotein" evidence="1">
    <location>
        <begin position="25"/>
        <end position="153"/>
    </location>
</feature>
<dbReference type="AlphaFoldDB" id="A0A1B8YJ50"/>
<evidence type="ECO:0000313" key="3">
    <source>
        <dbReference type="Proteomes" id="UP000092665"/>
    </source>
</evidence>
<reference evidence="3" key="1">
    <citation type="submission" date="2015-11" db="EMBL/GenBank/DDBJ databases">
        <authorList>
            <person name="Tobias N.J."/>
            <person name="Mishra B."/>
            <person name="Gupta D.K."/>
            <person name="Thines M."/>
            <person name="Stinear T.P."/>
            <person name="Bode H.B."/>
        </authorList>
    </citation>
    <scope>NUCLEOTIDE SEQUENCE [LARGE SCALE GENOMIC DNA]</scope>
    <source>
        <strain evidence="3">PB45.5</strain>
    </source>
</reference>
<dbReference type="EMBL" id="LOIC01000044">
    <property type="protein sequence ID" value="OCA55117.1"/>
    <property type="molecule type" value="Genomic_DNA"/>
</dbReference>
<organism evidence="2 3">
    <name type="scientific">Photorhabdus namnaonensis</name>
    <dbReference type="NCBI Taxonomy" id="1851568"/>
    <lineage>
        <taxon>Bacteria</taxon>
        <taxon>Pseudomonadati</taxon>
        <taxon>Pseudomonadota</taxon>
        <taxon>Gammaproteobacteria</taxon>
        <taxon>Enterobacterales</taxon>
        <taxon>Morganellaceae</taxon>
        <taxon>Photorhabdus</taxon>
    </lineage>
</organism>
<dbReference type="RefSeq" id="WP_065389976.1">
    <property type="nucleotide sequence ID" value="NZ_CAWMQN010000044.1"/>
</dbReference>
<evidence type="ECO:0000313" key="2">
    <source>
        <dbReference type="EMBL" id="OCA55117.1"/>
    </source>
</evidence>
<evidence type="ECO:0000256" key="1">
    <source>
        <dbReference type="SAM" id="SignalP"/>
    </source>
</evidence>
<dbReference type="PROSITE" id="PS51257">
    <property type="entry name" value="PROKAR_LIPOPROTEIN"/>
    <property type="match status" value="1"/>
</dbReference>
<gene>
    <name evidence="2" type="ORF">Phpb_01735</name>
</gene>